<dbReference type="EMBL" id="CM018032">
    <property type="protein sequence ID" value="KAA8548148.1"/>
    <property type="molecule type" value="Genomic_DNA"/>
</dbReference>
<dbReference type="Pfam" id="PF00646">
    <property type="entry name" value="F-box"/>
    <property type="match status" value="1"/>
</dbReference>
<dbReference type="OrthoDB" id="550575at2759"/>
<name>A0A5J5BYW8_9ASTE</name>
<accession>A0A5J5BYW8</accession>
<feature type="domain" description="F-box" evidence="1">
    <location>
        <begin position="5"/>
        <end position="34"/>
    </location>
</feature>
<dbReference type="InterPro" id="IPR036047">
    <property type="entry name" value="F-box-like_dom_sf"/>
</dbReference>
<dbReference type="Proteomes" id="UP000325577">
    <property type="component" value="Linkage Group LG1"/>
</dbReference>
<evidence type="ECO:0000313" key="2">
    <source>
        <dbReference type="EMBL" id="KAA8548148.1"/>
    </source>
</evidence>
<dbReference type="InterPro" id="IPR001810">
    <property type="entry name" value="F-box_dom"/>
</dbReference>
<dbReference type="GO" id="GO:0031146">
    <property type="term" value="P:SCF-dependent proteasomal ubiquitin-dependent protein catabolic process"/>
    <property type="evidence" value="ECO:0007669"/>
    <property type="project" value="TreeGrafter"/>
</dbReference>
<organism evidence="2 3">
    <name type="scientific">Nyssa sinensis</name>
    <dbReference type="NCBI Taxonomy" id="561372"/>
    <lineage>
        <taxon>Eukaryota</taxon>
        <taxon>Viridiplantae</taxon>
        <taxon>Streptophyta</taxon>
        <taxon>Embryophyta</taxon>
        <taxon>Tracheophyta</taxon>
        <taxon>Spermatophyta</taxon>
        <taxon>Magnoliopsida</taxon>
        <taxon>eudicotyledons</taxon>
        <taxon>Gunneridae</taxon>
        <taxon>Pentapetalae</taxon>
        <taxon>asterids</taxon>
        <taxon>Cornales</taxon>
        <taxon>Nyssaceae</taxon>
        <taxon>Nyssa</taxon>
    </lineage>
</organism>
<protein>
    <recommendedName>
        <fullName evidence="1">F-box domain-containing protein</fullName>
    </recommendedName>
</protein>
<proteinExistence type="predicted"/>
<dbReference type="PANTHER" id="PTHR13318:SF77">
    <property type="entry name" value="F-BOX DOMAIN-CONTAINING PROTEIN"/>
    <property type="match status" value="1"/>
</dbReference>
<dbReference type="SUPFAM" id="SSF52047">
    <property type="entry name" value="RNI-like"/>
    <property type="match status" value="1"/>
</dbReference>
<dbReference type="Gene3D" id="1.20.1280.50">
    <property type="match status" value="1"/>
</dbReference>
<keyword evidence="3" id="KW-1185">Reference proteome</keyword>
<dbReference type="PANTHER" id="PTHR13318">
    <property type="entry name" value="PARTNER OF PAIRED, ISOFORM B-RELATED"/>
    <property type="match status" value="1"/>
</dbReference>
<dbReference type="AlphaFoldDB" id="A0A5J5BYW8"/>
<dbReference type="Gene3D" id="3.80.10.10">
    <property type="entry name" value="Ribonuclease Inhibitor"/>
    <property type="match status" value="2"/>
</dbReference>
<dbReference type="GO" id="GO:0019005">
    <property type="term" value="C:SCF ubiquitin ligase complex"/>
    <property type="evidence" value="ECO:0007669"/>
    <property type="project" value="TreeGrafter"/>
</dbReference>
<dbReference type="InterPro" id="IPR006553">
    <property type="entry name" value="Leu-rich_rpt_Cys-con_subtyp"/>
</dbReference>
<dbReference type="SMART" id="SM00367">
    <property type="entry name" value="LRR_CC"/>
    <property type="match status" value="7"/>
</dbReference>
<dbReference type="InterPro" id="IPR032675">
    <property type="entry name" value="LRR_dom_sf"/>
</dbReference>
<dbReference type="SUPFAM" id="SSF81383">
    <property type="entry name" value="F-box domain"/>
    <property type="match status" value="1"/>
</dbReference>
<evidence type="ECO:0000259" key="1">
    <source>
        <dbReference type="Pfam" id="PF00646"/>
    </source>
</evidence>
<evidence type="ECO:0000313" key="3">
    <source>
        <dbReference type="Proteomes" id="UP000325577"/>
    </source>
</evidence>
<gene>
    <name evidence="2" type="ORF">F0562_004592</name>
</gene>
<reference evidence="2 3" key="1">
    <citation type="submission" date="2019-09" db="EMBL/GenBank/DDBJ databases">
        <title>A chromosome-level genome assembly of the Chinese tupelo Nyssa sinensis.</title>
        <authorList>
            <person name="Yang X."/>
            <person name="Kang M."/>
            <person name="Yang Y."/>
            <person name="Xiong H."/>
            <person name="Wang M."/>
            <person name="Zhang Z."/>
            <person name="Wang Z."/>
            <person name="Wu H."/>
            <person name="Ma T."/>
            <person name="Liu J."/>
            <person name="Xi Z."/>
        </authorList>
    </citation>
    <scope>NUCLEOTIDE SEQUENCE [LARGE SCALE GENOMIC DNA]</scope>
    <source>
        <strain evidence="2">J267</strain>
        <tissue evidence="2">Leaf</tissue>
    </source>
</reference>
<sequence length="475" mass="52858">MDTILCDELLQEIFHRLPPLSTSAVSLVSRRWLRLYRLSVTSLSLRLSPQNSSILSLSPFLSHHPYLSSLTLSPATFSPGDTSTSSDHILLSVASSCPYLRNLHFSFYPVSLLSLLSLSNSCPQLTSLSISLSRPHSFHWLVSFLSLKDLSIVFTCVSGEFDSEEFNSDKENSNEMIGNSDAELPIENLSLSGTRACDSSLNWLWRSCKKLKRLQLRSCEGIGDTASVSSFVECLNGLQEVELRTCRTIVDRVLLKLAENCKSLTSLLVYDGGSKEGLLQFISLSRCNLLKVDLRLPLDLDNNHLLAMAENFNGLSTLRLQSCCLITGEGLNTLAVAMSNGLEELALIHCDVVKREPGLLATLGQNLRRLRKLDLSHNAMLVDKELISMLVSCNNLSELNLRGCKWLSNVAVVSMFKSCKHLESVDIRACCGIEVEAIELFVLNSPRLKRIQVEEDKLSDVARMWTLNKFIEVVD</sequence>